<dbReference type="InterPro" id="IPR010071">
    <property type="entry name" value="AA_adenyl_dom"/>
</dbReference>
<dbReference type="InterPro" id="IPR025110">
    <property type="entry name" value="AMP-bd_C"/>
</dbReference>
<dbReference type="GO" id="GO:0003824">
    <property type="term" value="F:catalytic activity"/>
    <property type="evidence" value="ECO:0007669"/>
    <property type="project" value="InterPro"/>
</dbReference>
<dbReference type="PROSITE" id="PS00455">
    <property type="entry name" value="AMP_BINDING"/>
    <property type="match status" value="1"/>
</dbReference>
<dbReference type="Pfam" id="PF13193">
    <property type="entry name" value="AMP-binding_C"/>
    <property type="match status" value="1"/>
</dbReference>
<dbReference type="InterPro" id="IPR009081">
    <property type="entry name" value="PP-bd_ACP"/>
</dbReference>
<dbReference type="InterPro" id="IPR020806">
    <property type="entry name" value="PKS_PP-bd"/>
</dbReference>
<evidence type="ECO:0000259" key="4">
    <source>
        <dbReference type="PROSITE" id="PS50075"/>
    </source>
</evidence>
<accession>A0A543CPQ8</accession>
<dbReference type="Gene3D" id="3.30.559.10">
    <property type="entry name" value="Chloramphenicol acetyltransferase-like domain"/>
    <property type="match status" value="1"/>
</dbReference>
<dbReference type="Proteomes" id="UP000316096">
    <property type="component" value="Unassembled WGS sequence"/>
</dbReference>
<dbReference type="Pfam" id="PF00550">
    <property type="entry name" value="PP-binding"/>
    <property type="match status" value="1"/>
</dbReference>
<keyword evidence="2" id="KW-0596">Phosphopantetheine</keyword>
<dbReference type="InterPro" id="IPR036736">
    <property type="entry name" value="ACP-like_sf"/>
</dbReference>
<organism evidence="5 6">
    <name type="scientific">Actinoallomurus bryophytorum</name>
    <dbReference type="NCBI Taxonomy" id="1490222"/>
    <lineage>
        <taxon>Bacteria</taxon>
        <taxon>Bacillati</taxon>
        <taxon>Actinomycetota</taxon>
        <taxon>Actinomycetes</taxon>
        <taxon>Streptosporangiales</taxon>
        <taxon>Thermomonosporaceae</taxon>
        <taxon>Actinoallomurus</taxon>
    </lineage>
</organism>
<dbReference type="GO" id="GO:0005737">
    <property type="term" value="C:cytoplasm"/>
    <property type="evidence" value="ECO:0007669"/>
    <property type="project" value="TreeGrafter"/>
</dbReference>
<dbReference type="SUPFAM" id="SSF47336">
    <property type="entry name" value="ACP-like"/>
    <property type="match status" value="1"/>
</dbReference>
<name>A0A543CPQ8_9ACTN</name>
<dbReference type="OrthoDB" id="2472181at2"/>
<dbReference type="FunFam" id="3.40.50.980:FF:000002">
    <property type="entry name" value="Enterobactin synthetase component F"/>
    <property type="match status" value="1"/>
</dbReference>
<dbReference type="AlphaFoldDB" id="A0A543CPQ8"/>
<dbReference type="SMART" id="SM00823">
    <property type="entry name" value="PKS_PP"/>
    <property type="match status" value="1"/>
</dbReference>
<keyword evidence="3" id="KW-0597">Phosphoprotein</keyword>
<dbReference type="InterPro" id="IPR006162">
    <property type="entry name" value="Ppantetheine_attach_site"/>
</dbReference>
<dbReference type="Gene3D" id="3.30.300.30">
    <property type="match status" value="1"/>
</dbReference>
<dbReference type="EMBL" id="VFOZ01000001">
    <property type="protein sequence ID" value="TQL99085.1"/>
    <property type="molecule type" value="Genomic_DNA"/>
</dbReference>
<dbReference type="GO" id="GO:0031177">
    <property type="term" value="F:phosphopantetheine binding"/>
    <property type="evidence" value="ECO:0007669"/>
    <property type="project" value="InterPro"/>
</dbReference>
<dbReference type="InterPro" id="IPR023213">
    <property type="entry name" value="CAT-like_dom_sf"/>
</dbReference>
<dbReference type="NCBIfam" id="TIGR01733">
    <property type="entry name" value="AA-adenyl-dom"/>
    <property type="match status" value="1"/>
</dbReference>
<sequence length="1024" mass="109534">MSEATAMSPEQAGVWFTEEFGQTGTAYHLPLTIEFEGELDVEALRSACAAVVRRHPVLATTVRVSDGVPYLAPSPEPALDVVDLSALPEDRRSEAAWRRVDEETVRPFVRDGGPLCRLTLVTLDAVRHVLVVVAHHLVFDGGSKDILVAELAAGYRAACDGVAPDLPPLPEQPLGRPDETGAREFWAGRWSPAGDVVLPGTDAADGGDGAESVDVGIDAGLSRAIGEAATRIGVTRFELFLTGLRAVLLRYGNDPVTVAVDLGTRTEPARHRIGMFVNQLPVTGDLDAHAAFGDAARATRDTLRELYAVRAVPLGRAAGGVPAGLALAPVSVSYRRRAEAPRWHGALTARVDWTRFNHAARETLHLQIVDAPDGTTASLQFRPGTVSTDGVRRIAGHLRTLLRAAAENPDQSLAGLPLLTAAEWRQVVVDANDTGADYPDTTTVDRLIAAQARRTPDATAVESGDERVTYAGLNARANRLAHLLREEGVRPGGVVGVLARRSADLVIGLLAVLKAGAAYLPLDPDQPDERLAFMLTDAGAKLVLTASLLAPRLGGADVRAVLLEHAPDGRSAEDLEPAAGPGDPAYLIYTSGSTGTPKGVLNSHRGLCNRLDWMQRAFPLGADDTVLQKTPIGFDVSVWELFWPLMTGARLVMASPGGHRDPAYLREVITERRVTTVHFVPSMLGVFLEQPDAESCASLRRTICSGEELTTALAAEFLRRMPGELHNLYGPTEAAIDVSSWRCEPGLVAGRRRLPIGRPIQNMRLYVVDRWGNPVPAGVPGELLIGGPGVALGYLGREELTAERFVPDRFVPGARLYRTGDLARLREDGDLDYLGRIDRQVKLRGNRIEPGEVEAALLAHPDVAQAAVVVAGAEDDRRLVAYVVSGPEDDVRPGPLRTFLAARLPDYMIPATFVVVDGLPVTANGKLDHAALAGRPVPRAAGAASAAPADDKLVEDVRAIWAEVLGVEGLGPDDDLFDLGGHSLTITQIATRMRRRLRLDLPLQVFYDTPTVSGVVAAASRLQA</sequence>
<dbReference type="Pfam" id="PF00501">
    <property type="entry name" value="AMP-binding"/>
    <property type="match status" value="1"/>
</dbReference>
<dbReference type="FunFam" id="3.40.50.980:FF:000001">
    <property type="entry name" value="Non-ribosomal peptide synthetase"/>
    <property type="match status" value="1"/>
</dbReference>
<dbReference type="PROSITE" id="PS00012">
    <property type="entry name" value="PHOSPHOPANTETHEINE"/>
    <property type="match status" value="1"/>
</dbReference>
<proteinExistence type="predicted"/>
<evidence type="ECO:0000256" key="1">
    <source>
        <dbReference type="ARBA" id="ARBA00001957"/>
    </source>
</evidence>
<dbReference type="GO" id="GO:0044550">
    <property type="term" value="P:secondary metabolite biosynthetic process"/>
    <property type="evidence" value="ECO:0007669"/>
    <property type="project" value="TreeGrafter"/>
</dbReference>
<dbReference type="InterPro" id="IPR045851">
    <property type="entry name" value="AMP-bd_C_sf"/>
</dbReference>
<dbReference type="SUPFAM" id="SSF56801">
    <property type="entry name" value="Acetyl-CoA synthetase-like"/>
    <property type="match status" value="1"/>
</dbReference>
<dbReference type="Gene3D" id="3.30.559.30">
    <property type="entry name" value="Nonribosomal peptide synthetase, condensation domain"/>
    <property type="match status" value="1"/>
</dbReference>
<dbReference type="CDD" id="cd17646">
    <property type="entry name" value="A_NRPS_AB3403-like"/>
    <property type="match status" value="1"/>
</dbReference>
<dbReference type="InterPro" id="IPR001242">
    <property type="entry name" value="Condensation_dom"/>
</dbReference>
<dbReference type="Gene3D" id="3.40.50.980">
    <property type="match status" value="2"/>
</dbReference>
<dbReference type="GO" id="GO:0008610">
    <property type="term" value="P:lipid biosynthetic process"/>
    <property type="evidence" value="ECO:0007669"/>
    <property type="project" value="UniProtKB-ARBA"/>
</dbReference>
<evidence type="ECO:0000256" key="2">
    <source>
        <dbReference type="ARBA" id="ARBA00022450"/>
    </source>
</evidence>
<dbReference type="RefSeq" id="WP_141957625.1">
    <property type="nucleotide sequence ID" value="NZ_VFOZ01000001.1"/>
</dbReference>
<dbReference type="PANTHER" id="PTHR45527">
    <property type="entry name" value="NONRIBOSOMAL PEPTIDE SYNTHETASE"/>
    <property type="match status" value="1"/>
</dbReference>
<feature type="domain" description="Carrier" evidence="4">
    <location>
        <begin position="948"/>
        <end position="1023"/>
    </location>
</feature>
<dbReference type="Gene3D" id="1.10.1200.10">
    <property type="entry name" value="ACP-like"/>
    <property type="match status" value="1"/>
</dbReference>
<keyword evidence="6" id="KW-1185">Reference proteome</keyword>
<dbReference type="FunFam" id="2.30.38.10:FF:000001">
    <property type="entry name" value="Non-ribosomal peptide synthetase PvdI"/>
    <property type="match status" value="1"/>
</dbReference>
<gene>
    <name evidence="5" type="ORF">FB559_4741</name>
</gene>
<evidence type="ECO:0000313" key="6">
    <source>
        <dbReference type="Proteomes" id="UP000316096"/>
    </source>
</evidence>
<comment type="cofactor">
    <cofactor evidence="1">
        <name>pantetheine 4'-phosphate</name>
        <dbReference type="ChEBI" id="CHEBI:47942"/>
    </cofactor>
</comment>
<dbReference type="PROSITE" id="PS50075">
    <property type="entry name" value="CARRIER"/>
    <property type="match status" value="1"/>
</dbReference>
<evidence type="ECO:0000313" key="5">
    <source>
        <dbReference type="EMBL" id="TQL99085.1"/>
    </source>
</evidence>
<dbReference type="FunFam" id="3.40.50.12780:FF:000012">
    <property type="entry name" value="Non-ribosomal peptide synthetase"/>
    <property type="match status" value="1"/>
</dbReference>
<reference evidence="5 6" key="1">
    <citation type="submission" date="2019-06" db="EMBL/GenBank/DDBJ databases">
        <title>Sequencing the genomes of 1000 actinobacteria strains.</title>
        <authorList>
            <person name="Klenk H.-P."/>
        </authorList>
    </citation>
    <scope>NUCLEOTIDE SEQUENCE [LARGE SCALE GENOMIC DNA]</scope>
    <source>
        <strain evidence="5 6">DSM 102200</strain>
    </source>
</reference>
<comment type="caution">
    <text evidence="5">The sequence shown here is derived from an EMBL/GenBank/DDBJ whole genome shotgun (WGS) entry which is preliminary data.</text>
</comment>
<dbReference type="Gene3D" id="2.30.38.10">
    <property type="entry name" value="Luciferase, Domain 3"/>
    <property type="match status" value="1"/>
</dbReference>
<dbReference type="SUPFAM" id="SSF52777">
    <property type="entry name" value="CoA-dependent acyltransferases"/>
    <property type="match status" value="2"/>
</dbReference>
<dbReference type="InterPro" id="IPR000873">
    <property type="entry name" value="AMP-dep_synth/lig_dom"/>
</dbReference>
<protein>
    <submittedName>
        <fullName evidence="5">Amino acid adenylation domain-containing protein</fullName>
    </submittedName>
</protein>
<dbReference type="Pfam" id="PF00668">
    <property type="entry name" value="Condensation"/>
    <property type="match status" value="1"/>
</dbReference>
<dbReference type="GO" id="GO:0043041">
    <property type="term" value="P:amino acid activation for nonribosomal peptide biosynthetic process"/>
    <property type="evidence" value="ECO:0007669"/>
    <property type="project" value="TreeGrafter"/>
</dbReference>
<evidence type="ECO:0000256" key="3">
    <source>
        <dbReference type="ARBA" id="ARBA00022553"/>
    </source>
</evidence>
<dbReference type="InterPro" id="IPR020845">
    <property type="entry name" value="AMP-binding_CS"/>
</dbReference>
<dbReference type="PANTHER" id="PTHR45527:SF1">
    <property type="entry name" value="FATTY ACID SYNTHASE"/>
    <property type="match status" value="1"/>
</dbReference>